<dbReference type="PROSITE" id="PS51123">
    <property type="entry name" value="OMPA_2"/>
    <property type="match status" value="1"/>
</dbReference>
<accession>A0A1W6LGL7</accession>
<keyword evidence="2" id="KW-0472">Membrane</keyword>
<gene>
    <name evidence="5" type="ORF">A4W93_27850</name>
</gene>
<dbReference type="PANTHER" id="PTHR30329">
    <property type="entry name" value="STATOR ELEMENT OF FLAGELLAR MOTOR COMPLEX"/>
    <property type="match status" value="1"/>
</dbReference>
<comment type="subcellular location">
    <subcellularLocation>
        <location evidence="1">Cell outer membrane</location>
    </subcellularLocation>
</comment>
<dbReference type="KEGG" id="rgu:A4W93_27850"/>
<keyword evidence="3" id="KW-0998">Cell outer membrane</keyword>
<dbReference type="InterPro" id="IPR006664">
    <property type="entry name" value="OMP_bac"/>
</dbReference>
<name>A0A1W6LGL7_9BURK</name>
<reference evidence="5 6" key="1">
    <citation type="submission" date="2016-04" db="EMBL/GenBank/DDBJ databases">
        <title>Complete genome sequence of natural rubber-degrading, novel Gram-negative bacterium, Rhizobacter gummiphilus strain NS21.</title>
        <authorList>
            <person name="Tabata M."/>
            <person name="Kasai D."/>
            <person name="Fukuda M."/>
        </authorList>
    </citation>
    <scope>NUCLEOTIDE SEQUENCE [LARGE SCALE GENOMIC DNA]</scope>
    <source>
        <strain evidence="5 6">NS21</strain>
    </source>
</reference>
<feature type="compositionally biased region" description="Low complexity" evidence="4">
    <location>
        <begin position="45"/>
        <end position="58"/>
    </location>
</feature>
<dbReference type="SUPFAM" id="SSF103088">
    <property type="entry name" value="OmpA-like"/>
    <property type="match status" value="1"/>
</dbReference>
<feature type="region of interest" description="Disordered" evidence="4">
    <location>
        <begin position="31"/>
        <end position="62"/>
    </location>
</feature>
<evidence type="ECO:0000256" key="1">
    <source>
        <dbReference type="ARBA" id="ARBA00004442"/>
    </source>
</evidence>
<dbReference type="Pfam" id="PF00691">
    <property type="entry name" value="OmpA"/>
    <property type="match status" value="1"/>
</dbReference>
<dbReference type="AlphaFoldDB" id="A0A1W6LGL7"/>
<dbReference type="PRINTS" id="PR01021">
    <property type="entry name" value="OMPADOMAIN"/>
</dbReference>
<dbReference type="PANTHER" id="PTHR30329:SF21">
    <property type="entry name" value="LIPOPROTEIN YIAD-RELATED"/>
    <property type="match status" value="1"/>
</dbReference>
<dbReference type="RefSeq" id="WP_085753727.1">
    <property type="nucleotide sequence ID" value="NZ_BSPR01000017.1"/>
</dbReference>
<evidence type="ECO:0000313" key="6">
    <source>
        <dbReference type="Proteomes" id="UP000193427"/>
    </source>
</evidence>
<sequence length="213" mass="21951">MIPATLSPVSRLALLSTVGATLWLAGCHSAPRKVPDAPPAVEGSAPGPAYGKPAPGAGWSPTLQTARGQLESRLKGTGVTVDRSTDNRLWITLPGDQSFEANRSALKPAARSALDQVAVVTGKIPNMDVRIVGHTDSKGSVAANNALSLDRAASTRDWLVARGFSPVRIAVAGRGAQDPVGSNDTDAGRAANRRVEILIGERTAATPPSPAAR</sequence>
<dbReference type="CDD" id="cd07185">
    <property type="entry name" value="OmpA_C-like"/>
    <property type="match status" value="1"/>
</dbReference>
<evidence type="ECO:0000313" key="5">
    <source>
        <dbReference type="EMBL" id="ARN23405.1"/>
    </source>
</evidence>
<organism evidence="5 6">
    <name type="scientific">Piscinibacter gummiphilus</name>
    <dbReference type="NCBI Taxonomy" id="946333"/>
    <lineage>
        <taxon>Bacteria</taxon>
        <taxon>Pseudomonadati</taxon>
        <taxon>Pseudomonadota</taxon>
        <taxon>Betaproteobacteria</taxon>
        <taxon>Burkholderiales</taxon>
        <taxon>Sphaerotilaceae</taxon>
        <taxon>Piscinibacter</taxon>
    </lineage>
</organism>
<evidence type="ECO:0000256" key="4">
    <source>
        <dbReference type="SAM" id="MobiDB-lite"/>
    </source>
</evidence>
<dbReference type="Proteomes" id="UP000193427">
    <property type="component" value="Chromosome"/>
</dbReference>
<dbReference type="InterPro" id="IPR036737">
    <property type="entry name" value="OmpA-like_sf"/>
</dbReference>
<evidence type="ECO:0000256" key="2">
    <source>
        <dbReference type="ARBA" id="ARBA00023136"/>
    </source>
</evidence>
<proteinExistence type="predicted"/>
<dbReference type="InterPro" id="IPR006665">
    <property type="entry name" value="OmpA-like"/>
</dbReference>
<dbReference type="EMBL" id="CP015118">
    <property type="protein sequence ID" value="ARN23405.1"/>
    <property type="molecule type" value="Genomic_DNA"/>
</dbReference>
<dbReference type="InterPro" id="IPR050330">
    <property type="entry name" value="Bact_OuterMem_StrucFunc"/>
</dbReference>
<evidence type="ECO:0000256" key="3">
    <source>
        <dbReference type="ARBA" id="ARBA00023237"/>
    </source>
</evidence>
<dbReference type="STRING" id="946333.A4W93_27850"/>
<dbReference type="OrthoDB" id="1149075at2"/>
<dbReference type="Gene3D" id="3.30.1330.60">
    <property type="entry name" value="OmpA-like domain"/>
    <property type="match status" value="1"/>
</dbReference>
<protein>
    <submittedName>
        <fullName evidence="5">Uncharacterized protein</fullName>
    </submittedName>
</protein>
<dbReference type="GO" id="GO:0009279">
    <property type="term" value="C:cell outer membrane"/>
    <property type="evidence" value="ECO:0007669"/>
    <property type="project" value="UniProtKB-SubCell"/>
</dbReference>
<keyword evidence="6" id="KW-1185">Reference proteome</keyword>